<dbReference type="EMBL" id="BGZK01000634">
    <property type="protein sequence ID" value="GBP53822.1"/>
    <property type="molecule type" value="Genomic_DNA"/>
</dbReference>
<accession>A0A4C1WTB4</accession>
<name>A0A4C1WTB4_EUMVA</name>
<dbReference type="Proteomes" id="UP000299102">
    <property type="component" value="Unassembled WGS sequence"/>
</dbReference>
<proteinExistence type="predicted"/>
<protein>
    <submittedName>
        <fullName evidence="2">Uncharacterized protein</fullName>
    </submittedName>
</protein>
<keyword evidence="3" id="KW-1185">Reference proteome</keyword>
<evidence type="ECO:0000256" key="1">
    <source>
        <dbReference type="SAM" id="MobiDB-lite"/>
    </source>
</evidence>
<gene>
    <name evidence="2" type="ORF">EVAR_42540_1</name>
</gene>
<feature type="region of interest" description="Disordered" evidence="1">
    <location>
        <begin position="1"/>
        <end position="38"/>
    </location>
</feature>
<organism evidence="2 3">
    <name type="scientific">Eumeta variegata</name>
    <name type="common">Bagworm moth</name>
    <name type="synonym">Eumeta japonica</name>
    <dbReference type="NCBI Taxonomy" id="151549"/>
    <lineage>
        <taxon>Eukaryota</taxon>
        <taxon>Metazoa</taxon>
        <taxon>Ecdysozoa</taxon>
        <taxon>Arthropoda</taxon>
        <taxon>Hexapoda</taxon>
        <taxon>Insecta</taxon>
        <taxon>Pterygota</taxon>
        <taxon>Neoptera</taxon>
        <taxon>Endopterygota</taxon>
        <taxon>Lepidoptera</taxon>
        <taxon>Glossata</taxon>
        <taxon>Ditrysia</taxon>
        <taxon>Tineoidea</taxon>
        <taxon>Psychidae</taxon>
        <taxon>Oiketicinae</taxon>
        <taxon>Eumeta</taxon>
    </lineage>
</organism>
<dbReference type="AlphaFoldDB" id="A0A4C1WTB4"/>
<sequence length="93" mass="10383">MKKIRRKASKSVEIRSRRAAGVSENGVTRPPPPGPRTLPLTEDYVVLVAHAQSKPQRNYHCIANFSGRNRLSDGKGVGRWRRVLEPPELLLTG</sequence>
<evidence type="ECO:0000313" key="3">
    <source>
        <dbReference type="Proteomes" id="UP000299102"/>
    </source>
</evidence>
<comment type="caution">
    <text evidence="2">The sequence shown here is derived from an EMBL/GenBank/DDBJ whole genome shotgun (WGS) entry which is preliminary data.</text>
</comment>
<evidence type="ECO:0000313" key="2">
    <source>
        <dbReference type="EMBL" id="GBP53822.1"/>
    </source>
</evidence>
<reference evidence="2 3" key="1">
    <citation type="journal article" date="2019" name="Commun. Biol.">
        <title>The bagworm genome reveals a unique fibroin gene that provides high tensile strength.</title>
        <authorList>
            <person name="Kono N."/>
            <person name="Nakamura H."/>
            <person name="Ohtoshi R."/>
            <person name="Tomita M."/>
            <person name="Numata K."/>
            <person name="Arakawa K."/>
        </authorList>
    </citation>
    <scope>NUCLEOTIDE SEQUENCE [LARGE SCALE GENOMIC DNA]</scope>
</reference>